<comment type="caution">
    <text evidence="2">The sequence shown here is derived from an EMBL/GenBank/DDBJ whole genome shotgun (WGS) entry which is preliminary data.</text>
</comment>
<feature type="transmembrane region" description="Helical" evidence="1">
    <location>
        <begin position="83"/>
        <end position="108"/>
    </location>
</feature>
<feature type="transmembrane region" description="Helical" evidence="1">
    <location>
        <begin position="6"/>
        <end position="26"/>
    </location>
</feature>
<evidence type="ECO:0000313" key="2">
    <source>
        <dbReference type="EMBL" id="GAA3940978.1"/>
    </source>
</evidence>
<reference evidence="3" key="1">
    <citation type="journal article" date="2019" name="Int. J. Syst. Evol. Microbiol.">
        <title>The Global Catalogue of Microorganisms (GCM) 10K type strain sequencing project: providing services to taxonomists for standard genome sequencing and annotation.</title>
        <authorList>
            <consortium name="The Broad Institute Genomics Platform"/>
            <consortium name="The Broad Institute Genome Sequencing Center for Infectious Disease"/>
            <person name="Wu L."/>
            <person name="Ma J."/>
        </authorList>
    </citation>
    <scope>NUCLEOTIDE SEQUENCE [LARGE SCALE GENOMIC DNA]</scope>
    <source>
        <strain evidence="3">JCM 17551</strain>
    </source>
</reference>
<feature type="transmembrane region" description="Helical" evidence="1">
    <location>
        <begin position="38"/>
        <end position="71"/>
    </location>
</feature>
<evidence type="ECO:0000256" key="1">
    <source>
        <dbReference type="SAM" id="Phobius"/>
    </source>
</evidence>
<keyword evidence="1" id="KW-0472">Membrane</keyword>
<dbReference type="RefSeq" id="WP_344800542.1">
    <property type="nucleotide sequence ID" value="NZ_BAABBN010000015.1"/>
</dbReference>
<name>A0ABP7NA93_9GAMM</name>
<dbReference type="EMBL" id="BAABBN010000015">
    <property type="protein sequence ID" value="GAA3940978.1"/>
    <property type="molecule type" value="Genomic_DNA"/>
</dbReference>
<dbReference type="Proteomes" id="UP001501565">
    <property type="component" value="Unassembled WGS sequence"/>
</dbReference>
<gene>
    <name evidence="2" type="ORF">GCM10022277_41190</name>
</gene>
<sequence length="110" mass="12004">MFEVLIAGSILSLLITTALLIPLLKYLGVTQELWQRSFILAFAIIGLSTLTKLFIPALSTLITILISGLILRKVLIIDYLKAFAIPCISLSVSWLVVSGLTATLLVSFRV</sequence>
<accession>A0ABP7NA93</accession>
<protein>
    <submittedName>
        <fullName evidence="2">Uncharacterized protein</fullName>
    </submittedName>
</protein>
<keyword evidence="3" id="KW-1185">Reference proteome</keyword>
<proteinExistence type="predicted"/>
<keyword evidence="1" id="KW-0812">Transmembrane</keyword>
<evidence type="ECO:0000313" key="3">
    <source>
        <dbReference type="Proteomes" id="UP001501565"/>
    </source>
</evidence>
<organism evidence="2 3">
    <name type="scientific">Litoribacillus peritrichatus</name>
    <dbReference type="NCBI Taxonomy" id="718191"/>
    <lineage>
        <taxon>Bacteria</taxon>
        <taxon>Pseudomonadati</taxon>
        <taxon>Pseudomonadota</taxon>
        <taxon>Gammaproteobacteria</taxon>
        <taxon>Oceanospirillales</taxon>
        <taxon>Oceanospirillaceae</taxon>
        <taxon>Litoribacillus</taxon>
    </lineage>
</organism>
<keyword evidence="1" id="KW-1133">Transmembrane helix</keyword>